<feature type="region of interest" description="Disordered" evidence="2">
    <location>
        <begin position="231"/>
        <end position="297"/>
    </location>
</feature>
<dbReference type="InterPro" id="IPR009057">
    <property type="entry name" value="Homeodomain-like_sf"/>
</dbReference>
<gene>
    <name evidence="5 7" type="ORF">P152DRAFT_142909</name>
</gene>
<feature type="compositionally biased region" description="Basic and acidic residues" evidence="2">
    <location>
        <begin position="343"/>
        <end position="369"/>
    </location>
</feature>
<name>A0A6G1FW31_9PEZI</name>
<dbReference type="Gene3D" id="1.10.246.220">
    <property type="match status" value="1"/>
</dbReference>
<feature type="compositionally biased region" description="Polar residues" evidence="2">
    <location>
        <begin position="78"/>
        <end position="89"/>
    </location>
</feature>
<feature type="compositionally biased region" description="Basic and acidic residues" evidence="2">
    <location>
        <begin position="480"/>
        <end position="497"/>
    </location>
</feature>
<keyword evidence="1" id="KW-0539">Nucleus</keyword>
<dbReference type="PROSITE" id="PS50090">
    <property type="entry name" value="MYB_LIKE"/>
    <property type="match status" value="1"/>
</dbReference>
<feature type="region of interest" description="Disordered" evidence="2">
    <location>
        <begin position="637"/>
        <end position="700"/>
    </location>
</feature>
<dbReference type="OrthoDB" id="608866at2759"/>
<evidence type="ECO:0000313" key="7">
    <source>
        <dbReference type="RefSeq" id="XP_033531533.1"/>
    </source>
</evidence>
<reference evidence="7" key="3">
    <citation type="submission" date="2025-04" db="UniProtKB">
        <authorList>
            <consortium name="RefSeq"/>
        </authorList>
    </citation>
    <scope>IDENTIFICATION</scope>
    <source>
        <strain evidence="7">CBS 781.70</strain>
    </source>
</reference>
<feature type="compositionally biased region" description="Polar residues" evidence="2">
    <location>
        <begin position="96"/>
        <end position="114"/>
    </location>
</feature>
<dbReference type="InterPro" id="IPR017930">
    <property type="entry name" value="Myb_dom"/>
</dbReference>
<dbReference type="GeneID" id="54414439"/>
<dbReference type="Pfam" id="PF00249">
    <property type="entry name" value="Myb_DNA-binding"/>
    <property type="match status" value="2"/>
</dbReference>
<dbReference type="InterPro" id="IPR001005">
    <property type="entry name" value="SANT/Myb"/>
</dbReference>
<evidence type="ECO:0000259" key="3">
    <source>
        <dbReference type="PROSITE" id="PS50090"/>
    </source>
</evidence>
<feature type="compositionally biased region" description="Low complexity" evidence="2">
    <location>
        <begin position="639"/>
        <end position="662"/>
    </location>
</feature>
<dbReference type="PROSITE" id="PS51294">
    <property type="entry name" value="HTH_MYB"/>
    <property type="match status" value="1"/>
</dbReference>
<dbReference type="Proteomes" id="UP000504638">
    <property type="component" value="Unplaced"/>
</dbReference>
<feature type="region of interest" description="Disordered" evidence="2">
    <location>
        <begin position="73"/>
        <end position="168"/>
    </location>
</feature>
<proteinExistence type="predicted"/>
<feature type="compositionally biased region" description="Polar residues" evidence="2">
    <location>
        <begin position="235"/>
        <end position="248"/>
    </location>
</feature>
<feature type="domain" description="Myb-like" evidence="3">
    <location>
        <begin position="285"/>
        <end position="338"/>
    </location>
</feature>
<dbReference type="SMART" id="SM00717">
    <property type="entry name" value="SANT"/>
    <property type="match status" value="2"/>
</dbReference>
<feature type="region of interest" description="Disordered" evidence="2">
    <location>
        <begin position="480"/>
        <end position="525"/>
    </location>
</feature>
<accession>A0A6G1FW31</accession>
<feature type="domain" description="HTH myb-type" evidence="4">
    <location>
        <begin position="285"/>
        <end position="344"/>
    </location>
</feature>
<evidence type="ECO:0008006" key="8">
    <source>
        <dbReference type="Google" id="ProtNLM"/>
    </source>
</evidence>
<evidence type="ECO:0000259" key="4">
    <source>
        <dbReference type="PROSITE" id="PS51294"/>
    </source>
</evidence>
<keyword evidence="6" id="KW-1185">Reference proteome</keyword>
<dbReference type="EMBL" id="ML975169">
    <property type="protein sequence ID" value="KAF1809902.1"/>
    <property type="molecule type" value="Genomic_DNA"/>
</dbReference>
<dbReference type="PANTHER" id="PTHR46734:SF1">
    <property type="entry name" value="TELOMERIC REPEAT-BINDING FACTOR 1"/>
    <property type="match status" value="1"/>
</dbReference>
<dbReference type="PANTHER" id="PTHR46734">
    <property type="entry name" value="TELOMERIC REPEAT-BINDING FACTOR 1 TERF1"/>
    <property type="match status" value="1"/>
</dbReference>
<dbReference type="SUPFAM" id="SSF46689">
    <property type="entry name" value="Homeodomain-like"/>
    <property type="match status" value="2"/>
</dbReference>
<dbReference type="CDD" id="cd11660">
    <property type="entry name" value="SANT_TRF"/>
    <property type="match status" value="2"/>
</dbReference>
<reference evidence="7" key="2">
    <citation type="submission" date="2020-04" db="EMBL/GenBank/DDBJ databases">
        <authorList>
            <consortium name="NCBI Genome Project"/>
        </authorList>
    </citation>
    <scope>NUCLEOTIDE SEQUENCE</scope>
    <source>
        <strain evidence="7">CBS 781.70</strain>
    </source>
</reference>
<evidence type="ECO:0000256" key="2">
    <source>
        <dbReference type="SAM" id="MobiDB-lite"/>
    </source>
</evidence>
<feature type="region of interest" description="Disordered" evidence="2">
    <location>
        <begin position="343"/>
        <end position="401"/>
    </location>
</feature>
<sequence length="755" mass="81745">MEPRISALVGSPLLIERGNAEILLPSTIFNPQSAANPLSLPLPVQPHHINHDPNIAQTAFGVGSRHESRLPLAPITQPPSSNTTFQTPPTFDIAPSTAQAAHLSHQTKPTSSKASLPLDSVLNAEDASVHAPRKRRKISVSNEAHPSNAQHPAVLELPKPPQPKKSVRRQRLAPILPGLYQPPPDAGLFPSISVTDEGRLKKNAGSLRGGHDNDGARGTAIKLPGEASIAPIRPLTQNHASSETTTSIKPAGSPAKVSAEGQGQPVVEENGNPPSTRVNAVERGNKAKQKRKWTDQETEDLLKGVAKLGIGRWAKILQCPDYTFNGRSAVDLKDRFRTCCPDDYKKSKVKDHDASSKPDRRGRREDTAATKHPKSRSNGEETRQTISLPPKRPKRLNCDRKDPTDLAAMGIDQPFFKVARRELTPFTDEEDALLLKGFEKHGPQWNRIRDDAEFTVLASRARLDLRDRFRVKYPEHFARSRKTRVSEEQPMDHHKSATELAATDPTLQPARQQSGALSVTEAQDPTLKAPSRTVTAVGNLLEDFLSDFDDDFTIDEYPTSITLSRRIFEEAPTSQRAPKPTPAISGPWCTYIPDSTLSSSTNLPIENLHIDPLKTIIPSSSSWPSYSTSMTAGNGGGNPYSIPPSLSLNPSPSSSSILNSLIMPPPAPSRSHHASLPQPLPSAMSAPHNPMTSSTLAGVGGPLSMLPPSLSGILTVDSSIMTGSGNAKHTLPQPGMTLPRPAELLNGYVGDSWQF</sequence>
<feature type="compositionally biased region" description="Polar residues" evidence="2">
    <location>
        <begin position="505"/>
        <end position="523"/>
    </location>
</feature>
<evidence type="ECO:0000313" key="6">
    <source>
        <dbReference type="Proteomes" id="UP000504638"/>
    </source>
</evidence>
<protein>
    <recommendedName>
        <fullName evidence="8">Myb-like domain-containing protein</fullName>
    </recommendedName>
</protein>
<dbReference type="InterPro" id="IPR052450">
    <property type="entry name" value="TRBD-Containing_Protein"/>
</dbReference>
<evidence type="ECO:0000313" key="5">
    <source>
        <dbReference type="EMBL" id="KAF1809902.1"/>
    </source>
</evidence>
<evidence type="ECO:0000256" key="1">
    <source>
        <dbReference type="ARBA" id="ARBA00023242"/>
    </source>
</evidence>
<dbReference type="RefSeq" id="XP_033531533.1">
    <property type="nucleotide sequence ID" value="XM_033673869.1"/>
</dbReference>
<reference evidence="5 7" key="1">
    <citation type="submission" date="2020-01" db="EMBL/GenBank/DDBJ databases">
        <authorList>
            <consortium name="DOE Joint Genome Institute"/>
            <person name="Haridas S."/>
            <person name="Albert R."/>
            <person name="Binder M."/>
            <person name="Bloem J."/>
            <person name="Labutti K."/>
            <person name="Salamov A."/>
            <person name="Andreopoulos B."/>
            <person name="Baker S.E."/>
            <person name="Barry K."/>
            <person name="Bills G."/>
            <person name="Bluhm B.H."/>
            <person name="Cannon C."/>
            <person name="Castanera R."/>
            <person name="Culley D.E."/>
            <person name="Daum C."/>
            <person name="Ezra D."/>
            <person name="Gonzalez J.B."/>
            <person name="Henrissat B."/>
            <person name="Kuo A."/>
            <person name="Liang C."/>
            <person name="Lipzen A."/>
            <person name="Lutzoni F."/>
            <person name="Magnuson J."/>
            <person name="Mondo S."/>
            <person name="Nolan M."/>
            <person name="Ohm R."/>
            <person name="Pangilinan J."/>
            <person name="Park H.-J."/>
            <person name="Ramirez L."/>
            <person name="Alfaro M."/>
            <person name="Sun H."/>
            <person name="Tritt A."/>
            <person name="Yoshinaga Y."/>
            <person name="Zwiers L.-H."/>
            <person name="Turgeon B.G."/>
            <person name="Goodwin S.B."/>
            <person name="Spatafora J.W."/>
            <person name="Crous P.W."/>
            <person name="Grigoriev I.V."/>
        </authorList>
    </citation>
    <scope>NUCLEOTIDE SEQUENCE</scope>
    <source>
        <strain evidence="5 7">CBS 781.70</strain>
    </source>
</reference>
<organism evidence="5">
    <name type="scientific">Eremomyces bilateralis CBS 781.70</name>
    <dbReference type="NCBI Taxonomy" id="1392243"/>
    <lineage>
        <taxon>Eukaryota</taxon>
        <taxon>Fungi</taxon>
        <taxon>Dikarya</taxon>
        <taxon>Ascomycota</taxon>
        <taxon>Pezizomycotina</taxon>
        <taxon>Dothideomycetes</taxon>
        <taxon>Dothideomycetes incertae sedis</taxon>
        <taxon>Eremomycetales</taxon>
        <taxon>Eremomycetaceae</taxon>
        <taxon>Eremomyces</taxon>
    </lineage>
</organism>
<dbReference type="Gene3D" id="1.10.10.60">
    <property type="entry name" value="Homeodomain-like"/>
    <property type="match status" value="1"/>
</dbReference>
<feature type="compositionally biased region" description="Polar residues" evidence="2">
    <location>
        <begin position="139"/>
        <end position="150"/>
    </location>
</feature>
<dbReference type="AlphaFoldDB" id="A0A6G1FW31"/>